<dbReference type="Gene3D" id="2.40.480.10">
    <property type="entry name" value="Allene oxide cyclase-like"/>
    <property type="match status" value="1"/>
</dbReference>
<feature type="region of interest" description="Disordered" evidence="1">
    <location>
        <begin position="283"/>
        <end position="303"/>
    </location>
</feature>
<keyword evidence="3" id="KW-1185">Reference proteome</keyword>
<gene>
    <name evidence="2" type="ORF">AXG93_3544s1120</name>
</gene>
<evidence type="ECO:0000313" key="2">
    <source>
        <dbReference type="EMBL" id="OAE22900.1"/>
    </source>
</evidence>
<dbReference type="InterPro" id="IPR044859">
    <property type="entry name" value="Allene_oxi_cyc_Dirigent"/>
</dbReference>
<evidence type="ECO:0000313" key="3">
    <source>
        <dbReference type="Proteomes" id="UP000077202"/>
    </source>
</evidence>
<dbReference type="EMBL" id="LVLJ01003018">
    <property type="protein sequence ID" value="OAE22900.1"/>
    <property type="molecule type" value="Genomic_DNA"/>
</dbReference>
<protein>
    <recommendedName>
        <fullName evidence="4">Dirigent protein</fullName>
    </recommendedName>
</protein>
<sequence length="303" mass="32998">MTPDGQADLDNQELAIVGGQGQFRGATGFVKYEKVEKNPQTVYHVTCHIYVPDFFCCDHEIEININELREADAKPCDFHDHGDDRGHDRSFDGHYRREYDKHGVVFPDKVYAALRAPDVTIYIFQTNPLVANAPAVAIYPPGILAPYPVGIPIVTVGDQPIRLTASGQSQSVGSQRVIRLTGDTQDDQAWIQSTGVLDLKISGRNGTMSYSGINSLSTDINIPTAEDLCITSGTEPMSLQAVAPRLVSSVYPAIRQTWNGSCTFATQNCARYIPSWASADKKIADENPSKGPLQAPRNGGVSS</sequence>
<comment type="caution">
    <text evidence="2">The sequence shown here is derived from an EMBL/GenBank/DDBJ whole genome shotgun (WGS) entry which is preliminary data.</text>
</comment>
<proteinExistence type="predicted"/>
<reference evidence="2" key="1">
    <citation type="submission" date="2016-03" db="EMBL/GenBank/DDBJ databases">
        <title>Mechanisms controlling the formation of the plant cell surface in tip-growing cells are functionally conserved among land plants.</title>
        <authorList>
            <person name="Honkanen S."/>
            <person name="Jones V.A."/>
            <person name="Morieri G."/>
            <person name="Champion C."/>
            <person name="Hetherington A.J."/>
            <person name="Kelly S."/>
            <person name="Saint-Marcoux D."/>
            <person name="Proust H."/>
            <person name="Prescott H."/>
            <person name="Dolan L."/>
        </authorList>
    </citation>
    <scope>NUCLEOTIDE SEQUENCE [LARGE SCALE GENOMIC DNA]</scope>
    <source>
        <tissue evidence="2">Whole gametophyte</tissue>
    </source>
</reference>
<dbReference type="AlphaFoldDB" id="A0A176VPR3"/>
<evidence type="ECO:0000256" key="1">
    <source>
        <dbReference type="SAM" id="MobiDB-lite"/>
    </source>
</evidence>
<organism evidence="2 3">
    <name type="scientific">Marchantia polymorpha subsp. ruderalis</name>
    <dbReference type="NCBI Taxonomy" id="1480154"/>
    <lineage>
        <taxon>Eukaryota</taxon>
        <taxon>Viridiplantae</taxon>
        <taxon>Streptophyta</taxon>
        <taxon>Embryophyta</taxon>
        <taxon>Marchantiophyta</taxon>
        <taxon>Marchantiopsida</taxon>
        <taxon>Marchantiidae</taxon>
        <taxon>Marchantiales</taxon>
        <taxon>Marchantiaceae</taxon>
        <taxon>Marchantia</taxon>
    </lineage>
</organism>
<dbReference type="Proteomes" id="UP000077202">
    <property type="component" value="Unassembled WGS sequence"/>
</dbReference>
<name>A0A176VPR3_MARPO</name>
<evidence type="ECO:0008006" key="4">
    <source>
        <dbReference type="Google" id="ProtNLM"/>
    </source>
</evidence>
<accession>A0A176VPR3</accession>